<dbReference type="AlphaFoldDB" id="A0A7S3Z944"/>
<keyword evidence="2" id="KW-0812">Transmembrane</keyword>
<feature type="transmembrane region" description="Helical" evidence="2">
    <location>
        <begin position="66"/>
        <end position="86"/>
    </location>
</feature>
<keyword evidence="2" id="KW-1133">Transmembrane helix</keyword>
<gene>
    <name evidence="3" type="ORF">LGLO00237_LOCUS27590</name>
</gene>
<proteinExistence type="predicted"/>
<accession>A0A7S3Z944</accession>
<dbReference type="EMBL" id="HBIV01038795">
    <property type="protein sequence ID" value="CAE0675813.1"/>
    <property type="molecule type" value="Transcribed_RNA"/>
</dbReference>
<feature type="region of interest" description="Disordered" evidence="1">
    <location>
        <begin position="1"/>
        <end position="38"/>
    </location>
</feature>
<feature type="compositionally biased region" description="Polar residues" evidence="1">
    <location>
        <begin position="169"/>
        <end position="182"/>
    </location>
</feature>
<feature type="region of interest" description="Disordered" evidence="1">
    <location>
        <begin position="165"/>
        <end position="237"/>
    </location>
</feature>
<protein>
    <submittedName>
        <fullName evidence="3">Uncharacterized protein</fullName>
    </submittedName>
</protein>
<sequence>MPYPADRKEEKYENRHLESDFHDSEWPDIRQRTDDGLPEENKRRYGTFISCIENEPQKSFRFRRPMAFAAICLSACAAVTLMNMAFEAGQSNHLGEKIDEVNLPVNTYLNPNSTVPGNHPTSSPLPPCSTLFCPPPPKRKPSEAPASMVPTVTPPTPYPTLAPSLPTASPTMRPTVSPTAYPTTLPPTGPTRKPTRLPPCSTLFCPPPPKKKVVAGEGTGDVTGDGTAGDGTPTMTQ</sequence>
<name>A0A7S3Z944_9EUKA</name>
<evidence type="ECO:0000256" key="2">
    <source>
        <dbReference type="SAM" id="Phobius"/>
    </source>
</evidence>
<organism evidence="3">
    <name type="scientific">Lotharella globosa</name>
    <dbReference type="NCBI Taxonomy" id="91324"/>
    <lineage>
        <taxon>Eukaryota</taxon>
        <taxon>Sar</taxon>
        <taxon>Rhizaria</taxon>
        <taxon>Cercozoa</taxon>
        <taxon>Chlorarachniophyceae</taxon>
        <taxon>Lotharella</taxon>
    </lineage>
</organism>
<reference evidence="3" key="1">
    <citation type="submission" date="2021-01" db="EMBL/GenBank/DDBJ databases">
        <authorList>
            <person name="Corre E."/>
            <person name="Pelletier E."/>
            <person name="Niang G."/>
            <person name="Scheremetjew M."/>
            <person name="Finn R."/>
            <person name="Kale V."/>
            <person name="Holt S."/>
            <person name="Cochrane G."/>
            <person name="Meng A."/>
            <person name="Brown T."/>
            <person name="Cohen L."/>
        </authorList>
    </citation>
    <scope>NUCLEOTIDE SEQUENCE</scope>
    <source>
        <strain evidence="3">CCCM811</strain>
    </source>
</reference>
<evidence type="ECO:0000313" key="3">
    <source>
        <dbReference type="EMBL" id="CAE0675813.1"/>
    </source>
</evidence>
<evidence type="ECO:0000256" key="1">
    <source>
        <dbReference type="SAM" id="MobiDB-lite"/>
    </source>
</evidence>
<feature type="compositionally biased region" description="Gly residues" evidence="1">
    <location>
        <begin position="217"/>
        <end position="229"/>
    </location>
</feature>
<keyword evidence="2" id="KW-0472">Membrane</keyword>